<dbReference type="Gene3D" id="1.10.8.60">
    <property type="match status" value="1"/>
</dbReference>
<dbReference type="SMART" id="SM00382">
    <property type="entry name" value="AAA"/>
    <property type="match status" value="1"/>
</dbReference>
<dbReference type="InterPro" id="IPR008921">
    <property type="entry name" value="DNA_pol3_clamp-load_cplx_C"/>
</dbReference>
<accession>A0AA89AS43</accession>
<feature type="domain" description="AAA+ ATPase" evidence="10">
    <location>
        <begin position="341"/>
        <end position="483"/>
    </location>
</feature>
<keyword evidence="3" id="KW-0479">Metal-binding</keyword>
<dbReference type="InterPro" id="IPR003593">
    <property type="entry name" value="AAA+_ATPase"/>
</dbReference>
<comment type="caution">
    <text evidence="11">The sequence shown here is derived from an EMBL/GenBank/DDBJ whole genome shotgun (WGS) entry which is preliminary data.</text>
</comment>
<dbReference type="GO" id="GO:0003887">
    <property type="term" value="F:DNA-directed DNA polymerase activity"/>
    <property type="evidence" value="ECO:0007669"/>
    <property type="project" value="UniProtKB-KW"/>
</dbReference>
<keyword evidence="4" id="KW-0547">Nucleotide-binding</keyword>
<dbReference type="GO" id="GO:0003677">
    <property type="term" value="F:DNA binding"/>
    <property type="evidence" value="ECO:0007669"/>
    <property type="project" value="InterPro"/>
</dbReference>
<dbReference type="Proteomes" id="UP001188597">
    <property type="component" value="Unassembled WGS sequence"/>
</dbReference>
<keyword evidence="8" id="KW-0175">Coiled coil</keyword>
<dbReference type="FunFam" id="3.40.50.300:FF:000014">
    <property type="entry name" value="DNA polymerase III subunit gamma/tau"/>
    <property type="match status" value="1"/>
</dbReference>
<dbReference type="InterPro" id="IPR027417">
    <property type="entry name" value="P-loop_NTPase"/>
</dbReference>
<dbReference type="Pfam" id="PF21960">
    <property type="entry name" value="RCF1-5-like_lid"/>
    <property type="match status" value="1"/>
</dbReference>
<dbReference type="InterPro" id="IPR012763">
    <property type="entry name" value="DNA_pol_III_sug/sutau_N"/>
</dbReference>
<dbReference type="SUPFAM" id="SSF52540">
    <property type="entry name" value="P-loop containing nucleoside triphosphate hydrolases"/>
    <property type="match status" value="1"/>
</dbReference>
<dbReference type="Gene3D" id="3.40.50.300">
    <property type="entry name" value="P-loop containing nucleotide triphosphate hydrolases"/>
    <property type="match status" value="1"/>
</dbReference>
<dbReference type="GO" id="GO:0005524">
    <property type="term" value="F:ATP binding"/>
    <property type="evidence" value="ECO:0007669"/>
    <property type="project" value="UniProtKB-KW"/>
</dbReference>
<dbReference type="GO" id="GO:0005663">
    <property type="term" value="C:DNA replication factor C complex"/>
    <property type="evidence" value="ECO:0007669"/>
    <property type="project" value="TreeGrafter"/>
</dbReference>
<dbReference type="EC" id="2.7.7.7" evidence="2"/>
<dbReference type="CDD" id="cd18137">
    <property type="entry name" value="HLD_clamp_pol_III_gamma_tau"/>
    <property type="match status" value="1"/>
</dbReference>
<dbReference type="GO" id="GO:0009360">
    <property type="term" value="C:DNA polymerase III complex"/>
    <property type="evidence" value="ECO:0007669"/>
    <property type="project" value="InterPro"/>
</dbReference>
<name>A0AA89AS43_9ASTE</name>
<evidence type="ECO:0000313" key="11">
    <source>
        <dbReference type="EMBL" id="KAK3014834.1"/>
    </source>
</evidence>
<dbReference type="CDD" id="cd00009">
    <property type="entry name" value="AAA"/>
    <property type="match status" value="1"/>
</dbReference>
<dbReference type="PANTHER" id="PTHR11669">
    <property type="entry name" value="REPLICATION FACTOR C / DNA POLYMERASE III GAMMA-TAU SUBUNIT"/>
    <property type="match status" value="1"/>
</dbReference>
<evidence type="ECO:0000256" key="1">
    <source>
        <dbReference type="ARBA" id="ARBA00006360"/>
    </source>
</evidence>
<dbReference type="InterPro" id="IPR054506">
    <property type="entry name" value="DnaA_N-like_STI"/>
</dbReference>
<evidence type="ECO:0000256" key="5">
    <source>
        <dbReference type="ARBA" id="ARBA00022833"/>
    </source>
</evidence>
<evidence type="ECO:0000256" key="4">
    <source>
        <dbReference type="ARBA" id="ARBA00022741"/>
    </source>
</evidence>
<dbReference type="GO" id="GO:0006261">
    <property type="term" value="P:DNA-templated DNA replication"/>
    <property type="evidence" value="ECO:0007669"/>
    <property type="project" value="TreeGrafter"/>
</dbReference>
<evidence type="ECO:0000256" key="7">
    <source>
        <dbReference type="ARBA" id="ARBA00022932"/>
    </source>
</evidence>
<dbReference type="FunFam" id="1.10.8.60:FF:000013">
    <property type="entry name" value="DNA polymerase III subunit gamma/tau"/>
    <property type="match status" value="1"/>
</dbReference>
<keyword evidence="12" id="KW-1185">Reference proteome</keyword>
<keyword evidence="7" id="KW-0239">DNA-directed DNA polymerase</keyword>
<dbReference type="InterPro" id="IPR045085">
    <property type="entry name" value="HLD_clamp_pol_III_gamma_tau"/>
</dbReference>
<dbReference type="Gene3D" id="1.20.272.10">
    <property type="match status" value="1"/>
</dbReference>
<proteinExistence type="inferred from homology"/>
<protein>
    <recommendedName>
        <fullName evidence="2">DNA-directed DNA polymerase</fullName>
        <ecNumber evidence="2">2.7.7.7</ecNumber>
    </recommendedName>
</protein>
<dbReference type="Pfam" id="PF13177">
    <property type="entry name" value="DNA_pol3_delta2"/>
    <property type="match status" value="1"/>
</dbReference>
<keyword evidence="7" id="KW-0548">Nucleotidyltransferase</keyword>
<dbReference type="GO" id="GO:0046872">
    <property type="term" value="F:metal ion binding"/>
    <property type="evidence" value="ECO:0007669"/>
    <property type="project" value="UniProtKB-KW"/>
</dbReference>
<keyword evidence="5" id="KW-0862">Zinc</keyword>
<dbReference type="EMBL" id="JAVXUP010001188">
    <property type="protein sequence ID" value="KAK3014834.1"/>
    <property type="molecule type" value="Genomic_DNA"/>
</dbReference>
<keyword evidence="6" id="KW-0067">ATP-binding</keyword>
<dbReference type="SUPFAM" id="SSF48019">
    <property type="entry name" value="post-AAA+ oligomerization domain-like"/>
    <property type="match status" value="1"/>
</dbReference>
<evidence type="ECO:0000259" key="10">
    <source>
        <dbReference type="SMART" id="SM00382"/>
    </source>
</evidence>
<evidence type="ECO:0000256" key="9">
    <source>
        <dbReference type="ARBA" id="ARBA00049244"/>
    </source>
</evidence>
<gene>
    <name evidence="11" type="ORF">RJ639_008761</name>
</gene>
<dbReference type="AlphaFoldDB" id="A0AA89AS43"/>
<evidence type="ECO:0000256" key="6">
    <source>
        <dbReference type="ARBA" id="ARBA00022840"/>
    </source>
</evidence>
<dbReference type="InterPro" id="IPR050238">
    <property type="entry name" value="DNA_Rep/Repair_Clamp_Loader"/>
</dbReference>
<dbReference type="NCBIfam" id="TIGR02397">
    <property type="entry name" value="dnaX_nterm"/>
    <property type="match status" value="1"/>
</dbReference>
<reference evidence="11" key="1">
    <citation type="submission" date="2022-12" db="EMBL/GenBank/DDBJ databases">
        <title>Draft genome assemblies for two species of Escallonia (Escalloniales).</title>
        <authorList>
            <person name="Chanderbali A."/>
            <person name="Dervinis C."/>
            <person name="Anghel I."/>
            <person name="Soltis D."/>
            <person name="Soltis P."/>
            <person name="Zapata F."/>
        </authorList>
    </citation>
    <scope>NUCLEOTIDE SEQUENCE</scope>
    <source>
        <strain evidence="11">UCBG64.0493</strain>
        <tissue evidence="11">Leaf</tissue>
    </source>
</reference>
<dbReference type="GO" id="GO:0003689">
    <property type="term" value="F:DNA clamp loader activity"/>
    <property type="evidence" value="ECO:0007669"/>
    <property type="project" value="TreeGrafter"/>
</dbReference>
<evidence type="ECO:0000313" key="12">
    <source>
        <dbReference type="Proteomes" id="UP001188597"/>
    </source>
</evidence>
<evidence type="ECO:0000256" key="2">
    <source>
        <dbReference type="ARBA" id="ARBA00012417"/>
    </source>
</evidence>
<evidence type="ECO:0000256" key="8">
    <source>
        <dbReference type="ARBA" id="ARBA00023054"/>
    </source>
</evidence>
<dbReference type="PANTHER" id="PTHR11669:SF0">
    <property type="entry name" value="PROTEIN STICHEL-LIKE 2"/>
    <property type="match status" value="1"/>
</dbReference>
<sequence>MDERRHSVDIPLSKTLVALRRVRSLRDPSTNSMSKLSAFVDNWNWETNSTNGITLGFVNSFKDGGIHENDAMRSKDLGYDEQKGGHVDDSEMIYNRSKRRSSMLVSGDNSGWAGFIPVKTIQAEEDNFCRPNQDMGCENKSVCGRYCSDYRGKGLDLNCTTTSSDRLEGAGSCNEPVERSLQAERLDHTALKRKLRYKKQIRSSRVAAGDVMSRISSPCLSISDAPLEGSSCGTSQYGNTDVDVVNLNQSGCGISCCWSRTPRFRESYLPSDVEDQHLLSREVGVMHLSEQRSIWKHTDNEVTPYFDMSLSHKFRPKSFSELVGQNVVAMSLLNAILNGRITPFFFFHGPRGTGKTSASRIFAAALNCLSHEENRPCGLCQDCISFFSGRSKDVKEVDSVGINRAERVRHLVRNAMAHPVSSRFKVFIIDECHLLKGETWATLLKNLEELPHHVVFIMITPDLDNVPRSAVSRSQRYHFPKIKEADTSNRLRKICTEERIDHDQVALDFIATKSNGSLRDAEMMLEQLSLLGKRITLPLVYELIGVVSDEELLDLLDLALSSDTSNTVRRARELMRSRIDPMQLISQLANLIMDTLAGQCPDGASGIKRKFYERHACQDKGKYGEVEKTNLRAEGDMRQLSHALRILSETEKQLRASKNQTTWLTVALLQLSSVGTSTSDANDSRFCLRAATPRGGDFLSTSSTAESLKHLVSSCACDGSGLCKLGIENDEGTLESIWRGAIELCGSNSLKNFLRKKGSLASVCFSQGLAVVDLEFYHSDYVSKAEKSQESIANALQSMLGCNVETRINLVRGSSLTKYAKLKKPFFSLFSCSHRMRHDSSTERGSDPSENYVASEKPLIREKSSESRSSCCGSPRSHICCHTKEAARTTRNSDANAANVGMAVPHRLIPGSTSKQHGLKVDSSRERCGCQAISAQEPEEQPSCFSRPMKIHKLQSETSLITCSSQNNLELSMPGRRSSEKSSEKLLSCGEGYTFCCSCNYYHSCAGGEDR</sequence>
<dbReference type="Pfam" id="PF23007">
    <property type="entry name" value="DnaA_N-like_STI"/>
    <property type="match status" value="1"/>
</dbReference>
<dbReference type="GO" id="GO:0006281">
    <property type="term" value="P:DNA repair"/>
    <property type="evidence" value="ECO:0007669"/>
    <property type="project" value="TreeGrafter"/>
</dbReference>
<evidence type="ECO:0000256" key="3">
    <source>
        <dbReference type="ARBA" id="ARBA00022723"/>
    </source>
</evidence>
<organism evidence="11 12">
    <name type="scientific">Escallonia herrerae</name>
    <dbReference type="NCBI Taxonomy" id="1293975"/>
    <lineage>
        <taxon>Eukaryota</taxon>
        <taxon>Viridiplantae</taxon>
        <taxon>Streptophyta</taxon>
        <taxon>Embryophyta</taxon>
        <taxon>Tracheophyta</taxon>
        <taxon>Spermatophyta</taxon>
        <taxon>Magnoliopsida</taxon>
        <taxon>eudicotyledons</taxon>
        <taxon>Gunneridae</taxon>
        <taxon>Pentapetalae</taxon>
        <taxon>asterids</taxon>
        <taxon>campanulids</taxon>
        <taxon>Escalloniales</taxon>
        <taxon>Escalloniaceae</taxon>
        <taxon>Escallonia</taxon>
    </lineage>
</organism>
<keyword evidence="7" id="KW-0808">Transferase</keyword>
<comment type="catalytic activity">
    <reaction evidence="9">
        <text>DNA(n) + a 2'-deoxyribonucleoside 5'-triphosphate = DNA(n+1) + diphosphate</text>
        <dbReference type="Rhea" id="RHEA:22508"/>
        <dbReference type="Rhea" id="RHEA-COMP:17339"/>
        <dbReference type="Rhea" id="RHEA-COMP:17340"/>
        <dbReference type="ChEBI" id="CHEBI:33019"/>
        <dbReference type="ChEBI" id="CHEBI:61560"/>
        <dbReference type="ChEBI" id="CHEBI:173112"/>
        <dbReference type="EC" id="2.7.7.7"/>
    </reaction>
</comment>
<comment type="similarity">
    <text evidence="1">Belongs to the DnaX/STICHEL family.</text>
</comment>